<evidence type="ECO:0000256" key="1">
    <source>
        <dbReference type="ARBA" id="ARBA00000012"/>
    </source>
</evidence>
<dbReference type="Pfam" id="PF00809">
    <property type="entry name" value="Pterin_bind"/>
    <property type="match status" value="1"/>
</dbReference>
<evidence type="ECO:0000256" key="4">
    <source>
        <dbReference type="ARBA" id="ARBA00012458"/>
    </source>
</evidence>
<dbReference type="GO" id="GO:0046654">
    <property type="term" value="P:tetrahydrofolate biosynthetic process"/>
    <property type="evidence" value="ECO:0007669"/>
    <property type="project" value="TreeGrafter"/>
</dbReference>
<evidence type="ECO:0000313" key="10">
    <source>
        <dbReference type="EMBL" id="SUB78619.1"/>
    </source>
</evidence>
<dbReference type="PANTHER" id="PTHR20941:SF1">
    <property type="entry name" value="FOLIC ACID SYNTHESIS PROTEIN FOL1"/>
    <property type="match status" value="1"/>
</dbReference>
<organism evidence="10 11">
    <name type="scientific">Porphyromonas macacae</name>
    <dbReference type="NCBI Taxonomy" id="28115"/>
    <lineage>
        <taxon>Bacteria</taxon>
        <taxon>Pseudomonadati</taxon>
        <taxon>Bacteroidota</taxon>
        <taxon>Bacteroidia</taxon>
        <taxon>Bacteroidales</taxon>
        <taxon>Porphyromonadaceae</taxon>
        <taxon>Porphyromonas</taxon>
    </lineage>
</organism>
<keyword evidence="8" id="KW-0289">Folate biosynthesis</keyword>
<keyword evidence="5 10" id="KW-0808">Transferase</keyword>
<dbReference type="EMBL" id="UGTI01000001">
    <property type="protein sequence ID" value="SUB78619.1"/>
    <property type="molecule type" value="Genomic_DNA"/>
</dbReference>
<dbReference type="CDD" id="cd00739">
    <property type="entry name" value="DHPS"/>
    <property type="match status" value="1"/>
</dbReference>
<dbReference type="InterPro" id="IPR000489">
    <property type="entry name" value="Pterin-binding_dom"/>
</dbReference>
<dbReference type="Proteomes" id="UP000254263">
    <property type="component" value="Unassembled WGS sequence"/>
</dbReference>
<dbReference type="InterPro" id="IPR011005">
    <property type="entry name" value="Dihydropteroate_synth-like_sf"/>
</dbReference>
<evidence type="ECO:0000256" key="5">
    <source>
        <dbReference type="ARBA" id="ARBA00022679"/>
    </source>
</evidence>
<evidence type="ECO:0000256" key="2">
    <source>
        <dbReference type="ARBA" id="ARBA00001946"/>
    </source>
</evidence>
<comment type="pathway">
    <text evidence="3">Cofactor biosynthesis; tetrahydrofolate biosynthesis; 7,8-dihydrofolate from 2-amino-4-hydroxy-6-hydroxymethyl-7,8-dihydropteridine diphosphate and 4-aminobenzoate: step 1/2.</text>
</comment>
<dbReference type="AlphaFoldDB" id="A0A379DJQ9"/>
<dbReference type="GO" id="GO:0046656">
    <property type="term" value="P:folic acid biosynthetic process"/>
    <property type="evidence" value="ECO:0007669"/>
    <property type="project" value="UniProtKB-KW"/>
</dbReference>
<dbReference type="PROSITE" id="PS50972">
    <property type="entry name" value="PTERIN_BINDING"/>
    <property type="match status" value="1"/>
</dbReference>
<name>A0A379DJQ9_9PORP</name>
<feature type="domain" description="Pterin-binding" evidence="9">
    <location>
        <begin position="36"/>
        <end position="290"/>
    </location>
</feature>
<reference evidence="10 11" key="1">
    <citation type="submission" date="2018-06" db="EMBL/GenBank/DDBJ databases">
        <authorList>
            <consortium name="Pathogen Informatics"/>
            <person name="Doyle S."/>
        </authorList>
    </citation>
    <scope>NUCLEOTIDE SEQUENCE [LARGE SCALE GENOMIC DNA]</scope>
    <source>
        <strain evidence="10 11">NCTC13100</strain>
    </source>
</reference>
<dbReference type="PANTHER" id="PTHR20941">
    <property type="entry name" value="FOLATE SYNTHESIS PROTEINS"/>
    <property type="match status" value="1"/>
</dbReference>
<keyword evidence="6" id="KW-0479">Metal-binding</keyword>
<evidence type="ECO:0000256" key="7">
    <source>
        <dbReference type="ARBA" id="ARBA00022842"/>
    </source>
</evidence>
<protein>
    <recommendedName>
        <fullName evidence="4">dihydropteroate synthase</fullName>
        <ecNumber evidence="4">2.5.1.15</ecNumber>
    </recommendedName>
</protein>
<dbReference type="GO" id="GO:0046872">
    <property type="term" value="F:metal ion binding"/>
    <property type="evidence" value="ECO:0007669"/>
    <property type="project" value="UniProtKB-KW"/>
</dbReference>
<dbReference type="InterPro" id="IPR045031">
    <property type="entry name" value="DHP_synth-like"/>
</dbReference>
<dbReference type="SUPFAM" id="SSF51717">
    <property type="entry name" value="Dihydropteroate synthetase-like"/>
    <property type="match status" value="1"/>
</dbReference>
<comment type="catalytic activity">
    <reaction evidence="1">
        <text>(7,8-dihydropterin-6-yl)methyl diphosphate + 4-aminobenzoate = 7,8-dihydropteroate + diphosphate</text>
        <dbReference type="Rhea" id="RHEA:19949"/>
        <dbReference type="ChEBI" id="CHEBI:17836"/>
        <dbReference type="ChEBI" id="CHEBI:17839"/>
        <dbReference type="ChEBI" id="CHEBI:33019"/>
        <dbReference type="ChEBI" id="CHEBI:72950"/>
        <dbReference type="EC" id="2.5.1.15"/>
    </reaction>
</comment>
<sequence>MGHMEYTEIYYLIESIMVMKQTTLNLGGKLFSLENAAVMGIVNVTPDSFYAGSRVGEETKFRNRIKQIISEGGTMVDIGAYSSRPGAADISPAEEMERLRPGLKILRDEFPGLPVSVDTFRADIAAACVEEYNVAMINDISGGQIDPKMFETVARLNVPYILMHMRGTPETMQQFTEYKDIAVDVLDYFIQKTTRLRELGVKDIVLDPGFGFSKTTLQNYELMARMDEITRILPLPLLVGISRKSMIYKLFDSTPQEALNGTTALNTYSLLHGADILRVHDVREAVECVRIVGLLKKGEQLKDPSHYKIGNNH</sequence>
<evidence type="ECO:0000259" key="9">
    <source>
        <dbReference type="PROSITE" id="PS50972"/>
    </source>
</evidence>
<evidence type="ECO:0000256" key="8">
    <source>
        <dbReference type="ARBA" id="ARBA00022909"/>
    </source>
</evidence>
<proteinExistence type="predicted"/>
<keyword evidence="7" id="KW-0460">Magnesium</keyword>
<dbReference type="InterPro" id="IPR006390">
    <property type="entry name" value="DHP_synth_dom"/>
</dbReference>
<accession>A0A379DJQ9</accession>
<dbReference type="NCBIfam" id="TIGR01496">
    <property type="entry name" value="DHPS"/>
    <property type="match status" value="1"/>
</dbReference>
<dbReference type="Gene3D" id="3.20.20.20">
    <property type="entry name" value="Dihydropteroate synthase-like"/>
    <property type="match status" value="1"/>
</dbReference>
<evidence type="ECO:0000256" key="3">
    <source>
        <dbReference type="ARBA" id="ARBA00004763"/>
    </source>
</evidence>
<evidence type="ECO:0000256" key="6">
    <source>
        <dbReference type="ARBA" id="ARBA00022723"/>
    </source>
</evidence>
<gene>
    <name evidence="10" type="primary">folP</name>
    <name evidence="10" type="ORF">NCTC13100_01801</name>
</gene>
<dbReference type="GO" id="GO:0005829">
    <property type="term" value="C:cytosol"/>
    <property type="evidence" value="ECO:0007669"/>
    <property type="project" value="TreeGrafter"/>
</dbReference>
<dbReference type="GO" id="GO:0004156">
    <property type="term" value="F:dihydropteroate synthase activity"/>
    <property type="evidence" value="ECO:0007669"/>
    <property type="project" value="UniProtKB-EC"/>
</dbReference>
<dbReference type="EC" id="2.5.1.15" evidence="4"/>
<evidence type="ECO:0000313" key="11">
    <source>
        <dbReference type="Proteomes" id="UP000254263"/>
    </source>
</evidence>
<comment type="cofactor">
    <cofactor evidence="2">
        <name>Mg(2+)</name>
        <dbReference type="ChEBI" id="CHEBI:18420"/>
    </cofactor>
</comment>